<organism evidence="1 3">
    <name type="scientific">Iodobacter fluviatilis</name>
    <dbReference type="NCBI Taxonomy" id="537"/>
    <lineage>
        <taxon>Bacteria</taxon>
        <taxon>Pseudomonadati</taxon>
        <taxon>Pseudomonadota</taxon>
        <taxon>Betaproteobacteria</taxon>
        <taxon>Neisseriales</taxon>
        <taxon>Chitinibacteraceae</taxon>
        <taxon>Iodobacter</taxon>
    </lineage>
</organism>
<gene>
    <name evidence="2" type="ORF">EV682_101556</name>
    <name evidence="1" type="ORF">NCTC11159_00574</name>
</gene>
<dbReference type="Proteomes" id="UP000255108">
    <property type="component" value="Unassembled WGS sequence"/>
</dbReference>
<dbReference type="EMBL" id="UGHR01000001">
    <property type="protein sequence ID" value="STQ89549.1"/>
    <property type="molecule type" value="Genomic_DNA"/>
</dbReference>
<dbReference type="AlphaFoldDB" id="A0A377Q4M7"/>
<evidence type="ECO:0008006" key="5">
    <source>
        <dbReference type="Google" id="ProtNLM"/>
    </source>
</evidence>
<reference evidence="2 4" key="2">
    <citation type="submission" date="2019-03" db="EMBL/GenBank/DDBJ databases">
        <title>Genomic Encyclopedia of Type Strains, Phase IV (KMG-IV): sequencing the most valuable type-strain genomes for metagenomic binning, comparative biology and taxonomic classification.</title>
        <authorList>
            <person name="Goeker M."/>
        </authorList>
    </citation>
    <scope>NUCLEOTIDE SEQUENCE [LARGE SCALE GENOMIC DNA]</scope>
    <source>
        <strain evidence="2 4">DSM 3764</strain>
    </source>
</reference>
<dbReference type="RefSeq" id="WP_132038601.1">
    <property type="nucleotide sequence ID" value="NZ_CAWRDJ010000009.1"/>
</dbReference>
<keyword evidence="4" id="KW-1185">Reference proteome</keyword>
<protein>
    <recommendedName>
        <fullName evidence="5">Ankyrin repeats (3 copies)</fullName>
    </recommendedName>
</protein>
<proteinExistence type="predicted"/>
<dbReference type="Proteomes" id="UP000295794">
    <property type="component" value="Unassembled WGS sequence"/>
</dbReference>
<reference evidence="1 3" key="1">
    <citation type="submission" date="2018-06" db="EMBL/GenBank/DDBJ databases">
        <authorList>
            <consortium name="Pathogen Informatics"/>
            <person name="Doyle S."/>
        </authorList>
    </citation>
    <scope>NUCLEOTIDE SEQUENCE [LARGE SCALE GENOMIC DNA]</scope>
    <source>
        <strain evidence="1 3">NCTC11159</strain>
    </source>
</reference>
<name>A0A377Q4M7_9NEIS</name>
<sequence>MDDVYRQTPLLMLGKIYSGSLKRKKHCFRLLVNAGADVFAEGKNGNNLLQETKNMGSKGFKRFIRSEFKRRANAAKKTVDKN</sequence>
<accession>A0A377Q4M7</accession>
<dbReference type="EMBL" id="SMBT01000001">
    <property type="protein sequence ID" value="TCU90522.1"/>
    <property type="molecule type" value="Genomic_DNA"/>
</dbReference>
<evidence type="ECO:0000313" key="1">
    <source>
        <dbReference type="EMBL" id="STQ89549.1"/>
    </source>
</evidence>
<evidence type="ECO:0000313" key="3">
    <source>
        <dbReference type="Proteomes" id="UP000255108"/>
    </source>
</evidence>
<evidence type="ECO:0000313" key="4">
    <source>
        <dbReference type="Proteomes" id="UP000295794"/>
    </source>
</evidence>
<evidence type="ECO:0000313" key="2">
    <source>
        <dbReference type="EMBL" id="TCU90522.1"/>
    </source>
</evidence>